<evidence type="ECO:0000256" key="1">
    <source>
        <dbReference type="PIRSR" id="PIRSR001359-1"/>
    </source>
</evidence>
<comment type="cofactor">
    <cofactor evidence="2">
        <name>Zn(2+)</name>
        <dbReference type="ChEBI" id="CHEBI:29105"/>
    </cofactor>
    <text evidence="2">Binds 2 Zn(2+) ions per subunit. One is catalytic and the other provides a structural contribution.</text>
</comment>
<dbReference type="PANTHER" id="PTHR30304">
    <property type="entry name" value="D-TAGATOSE-1,6-BISPHOSPHATE ALDOLASE"/>
    <property type="match status" value="1"/>
</dbReference>
<feature type="binding site" evidence="2">
    <location>
        <position position="134"/>
    </location>
    <ligand>
        <name>Zn(2+)</name>
        <dbReference type="ChEBI" id="CHEBI:29105"/>
        <label>2</label>
    </ligand>
</feature>
<feature type="active site" description="Proton donor" evidence="1">
    <location>
        <position position="82"/>
    </location>
</feature>
<dbReference type="GO" id="GO:0008270">
    <property type="term" value="F:zinc ion binding"/>
    <property type="evidence" value="ECO:0007669"/>
    <property type="project" value="InterPro"/>
</dbReference>
<dbReference type="Proteomes" id="UP001280415">
    <property type="component" value="Unassembled WGS sequence"/>
</dbReference>
<dbReference type="InterPro" id="IPR013785">
    <property type="entry name" value="Aldolase_TIM"/>
</dbReference>
<comment type="caution">
    <text evidence="3">The sequence shown here is derived from an EMBL/GenBank/DDBJ whole genome shotgun (WGS) entry which is preliminary data.</text>
</comment>
<feature type="binding site" evidence="2">
    <location>
        <position position="208"/>
    </location>
    <ligand>
        <name>Zn(2+)</name>
        <dbReference type="ChEBI" id="CHEBI:29105"/>
        <label>1</label>
        <note>catalytic</note>
    </ligand>
</feature>
<evidence type="ECO:0000313" key="3">
    <source>
        <dbReference type="EMBL" id="MDV2911634.1"/>
    </source>
</evidence>
<dbReference type="GO" id="GO:0005975">
    <property type="term" value="P:carbohydrate metabolic process"/>
    <property type="evidence" value="ECO:0007669"/>
    <property type="project" value="InterPro"/>
</dbReference>
<accession>A0AAW8YQF4</accession>
<dbReference type="Pfam" id="PF01116">
    <property type="entry name" value="F_bP_aldolase"/>
    <property type="match status" value="1"/>
</dbReference>
<dbReference type="InterPro" id="IPR000771">
    <property type="entry name" value="FBA_II"/>
</dbReference>
<sequence length="287" mass="31481">MLVSMKDILSAANRGKYAVLAINCFNLESACATVKAAEKRRSPIIIDLLQEHMEKHIAKEILLPSVAKMAKLANVDVAINLDHGKSVDYVKECIVDGFTGVMIDQSEGNFKDNVRITKEIMDCTLPKNIGVEAEVGNMGAVKNDQFTKQEMYTDPKEAIKFIRRTNVTALAISFGSSHGVMPKDFIPKFNFDIVKEIKKATGIPLVMHGGSGCGKDNIAKAVTVGINKVNVGSDILKAQSEAVYVQQQEDRYMDYVDLLQITMTEAEKAVDEYIDVVGSTNKTSVTL</sequence>
<organism evidence="3 4">
    <name type="scientific">Pediococcus acidilactici</name>
    <dbReference type="NCBI Taxonomy" id="1254"/>
    <lineage>
        <taxon>Bacteria</taxon>
        <taxon>Bacillati</taxon>
        <taxon>Bacillota</taxon>
        <taxon>Bacilli</taxon>
        <taxon>Lactobacillales</taxon>
        <taxon>Lactobacillaceae</taxon>
        <taxon>Pediococcus</taxon>
        <taxon>Pediococcus acidilactici group</taxon>
    </lineage>
</organism>
<dbReference type="EMBL" id="JAWJAX010000008">
    <property type="protein sequence ID" value="MDV2911634.1"/>
    <property type="molecule type" value="Genomic_DNA"/>
</dbReference>
<protein>
    <submittedName>
        <fullName evidence="3">Class II fructose-bisphosphate aldolase</fullName>
    </submittedName>
</protein>
<dbReference type="GO" id="GO:0016832">
    <property type="term" value="F:aldehyde-lyase activity"/>
    <property type="evidence" value="ECO:0007669"/>
    <property type="project" value="InterPro"/>
</dbReference>
<feature type="binding site" evidence="2">
    <location>
        <position position="104"/>
    </location>
    <ligand>
        <name>Zn(2+)</name>
        <dbReference type="ChEBI" id="CHEBI:29105"/>
        <label>2</label>
    </ligand>
</feature>
<reference evidence="3" key="1">
    <citation type="journal article" date="2023" name="PeerJ">
        <title>Selection and evaluation of lactic acid bacteria from chicken feces in Thailand as potential probiotics.</title>
        <authorList>
            <person name="Khurajog B."/>
            <person name="Disastra Y."/>
            <person name="Lawwyne L.D."/>
            <person name="Sirichokchatchawan W."/>
            <person name="Niyomtham W."/>
            <person name="Yindee J."/>
            <person name="Hampson D.J."/>
            <person name="Prapasarakul N."/>
        </authorList>
    </citation>
    <scope>NUCLEOTIDE SEQUENCE</scope>
    <source>
        <strain evidence="3">BF14</strain>
    </source>
</reference>
<dbReference type="AlphaFoldDB" id="A0AAW8YQF4"/>
<evidence type="ECO:0000256" key="2">
    <source>
        <dbReference type="PIRSR" id="PIRSR001359-3"/>
    </source>
</evidence>
<proteinExistence type="predicted"/>
<keyword evidence="2" id="KW-0862">Zinc</keyword>
<dbReference type="CDD" id="cd00947">
    <property type="entry name" value="TBP_aldolase_IIB"/>
    <property type="match status" value="1"/>
</dbReference>
<dbReference type="RefSeq" id="WP_317052301.1">
    <property type="nucleotide sequence ID" value="NZ_CP140878.1"/>
</dbReference>
<dbReference type="PIRSF" id="PIRSF001359">
    <property type="entry name" value="F_bP_aldolase_II"/>
    <property type="match status" value="1"/>
</dbReference>
<dbReference type="Gene3D" id="3.20.20.70">
    <property type="entry name" value="Aldolase class I"/>
    <property type="match status" value="1"/>
</dbReference>
<gene>
    <name evidence="3" type="ORF">R0H03_07135</name>
</gene>
<feature type="binding site" evidence="2">
    <location>
        <position position="178"/>
    </location>
    <ligand>
        <name>Zn(2+)</name>
        <dbReference type="ChEBI" id="CHEBI:29105"/>
        <label>1</label>
        <note>catalytic</note>
    </ligand>
</feature>
<dbReference type="SUPFAM" id="SSF51569">
    <property type="entry name" value="Aldolase"/>
    <property type="match status" value="1"/>
</dbReference>
<dbReference type="InterPro" id="IPR050246">
    <property type="entry name" value="Class_II_FBP_aldolase"/>
</dbReference>
<dbReference type="PANTHER" id="PTHR30304:SF0">
    <property type="entry name" value="D-TAGATOSE-1,6-BISPHOSPHATE ALDOLASE SUBUNIT GATY-RELATED"/>
    <property type="match status" value="1"/>
</dbReference>
<feature type="binding site" evidence="2">
    <location>
        <position position="83"/>
    </location>
    <ligand>
        <name>Zn(2+)</name>
        <dbReference type="ChEBI" id="CHEBI:29105"/>
        <label>1</label>
        <note>catalytic</note>
    </ligand>
</feature>
<evidence type="ECO:0000313" key="4">
    <source>
        <dbReference type="Proteomes" id="UP001280415"/>
    </source>
</evidence>
<keyword evidence="2" id="KW-0479">Metal-binding</keyword>
<reference evidence="3" key="2">
    <citation type="submission" date="2023-10" db="EMBL/GenBank/DDBJ databases">
        <authorList>
            <person name="Khurajog B."/>
        </authorList>
    </citation>
    <scope>NUCLEOTIDE SEQUENCE</scope>
    <source>
        <strain evidence="3">BF14</strain>
    </source>
</reference>
<name>A0AAW8YQF4_PEDAC</name>